<name>A0ABS4TVV8_9PSEU</name>
<gene>
    <name evidence="2" type="ORF">JOF56_008431</name>
</gene>
<dbReference type="RefSeq" id="WP_209645118.1">
    <property type="nucleotide sequence ID" value="NZ_JAGINW010000001.1"/>
</dbReference>
<feature type="domain" description="SnoaL-like" evidence="1">
    <location>
        <begin position="7"/>
        <end position="134"/>
    </location>
</feature>
<dbReference type="SUPFAM" id="SSF54427">
    <property type="entry name" value="NTF2-like"/>
    <property type="match status" value="1"/>
</dbReference>
<sequence length="150" mass="16664">MSDRIGIEDRLAIGEMVTRYALAFDESDVDGFVDVFTSDGVFEAFLVGSDEPLTTLRGVVDLRGFVERGVPGGGTAVHHVSGVVFDALDRDEPRTRASVIVTKQLAKGPAVVTHGWYHDRWRETYRGWRITYRRYVSAGYPPVSRATGEQ</sequence>
<keyword evidence="3" id="KW-1185">Reference proteome</keyword>
<dbReference type="Proteomes" id="UP001519332">
    <property type="component" value="Unassembled WGS sequence"/>
</dbReference>
<evidence type="ECO:0000313" key="2">
    <source>
        <dbReference type="EMBL" id="MBP2328046.1"/>
    </source>
</evidence>
<evidence type="ECO:0000313" key="3">
    <source>
        <dbReference type="Proteomes" id="UP001519332"/>
    </source>
</evidence>
<dbReference type="EMBL" id="JAGINW010000001">
    <property type="protein sequence ID" value="MBP2328046.1"/>
    <property type="molecule type" value="Genomic_DNA"/>
</dbReference>
<accession>A0ABS4TVV8</accession>
<dbReference type="InterPro" id="IPR037401">
    <property type="entry name" value="SnoaL-like"/>
</dbReference>
<comment type="caution">
    <text evidence="2">The sequence shown here is derived from an EMBL/GenBank/DDBJ whole genome shotgun (WGS) entry which is preliminary data.</text>
</comment>
<dbReference type="CDD" id="cd00531">
    <property type="entry name" value="NTF2_like"/>
    <property type="match status" value="1"/>
</dbReference>
<reference evidence="2 3" key="1">
    <citation type="submission" date="2021-03" db="EMBL/GenBank/DDBJ databases">
        <title>Sequencing the genomes of 1000 actinobacteria strains.</title>
        <authorList>
            <person name="Klenk H.-P."/>
        </authorList>
    </citation>
    <scope>NUCLEOTIDE SEQUENCE [LARGE SCALE GENOMIC DNA]</scope>
    <source>
        <strain evidence="2 3">DSM 46670</strain>
    </source>
</reference>
<dbReference type="InterPro" id="IPR032710">
    <property type="entry name" value="NTF2-like_dom_sf"/>
</dbReference>
<dbReference type="Gene3D" id="3.10.450.50">
    <property type="match status" value="1"/>
</dbReference>
<evidence type="ECO:0000259" key="1">
    <source>
        <dbReference type="Pfam" id="PF13577"/>
    </source>
</evidence>
<dbReference type="Pfam" id="PF13577">
    <property type="entry name" value="SnoaL_4"/>
    <property type="match status" value="1"/>
</dbReference>
<organism evidence="2 3">
    <name type="scientific">Kibdelosporangium banguiense</name>
    <dbReference type="NCBI Taxonomy" id="1365924"/>
    <lineage>
        <taxon>Bacteria</taxon>
        <taxon>Bacillati</taxon>
        <taxon>Actinomycetota</taxon>
        <taxon>Actinomycetes</taxon>
        <taxon>Pseudonocardiales</taxon>
        <taxon>Pseudonocardiaceae</taxon>
        <taxon>Kibdelosporangium</taxon>
    </lineage>
</organism>
<protein>
    <recommendedName>
        <fullName evidence="1">SnoaL-like domain-containing protein</fullName>
    </recommendedName>
</protein>
<proteinExistence type="predicted"/>